<dbReference type="PANTHER" id="PTHR12302">
    <property type="entry name" value="EBNA2 BINDING PROTEIN P100"/>
    <property type="match status" value="1"/>
</dbReference>
<dbReference type="InterPro" id="IPR016071">
    <property type="entry name" value="Staphylococal_nuclease_OB-fold"/>
</dbReference>
<dbReference type="Pfam" id="PF00565">
    <property type="entry name" value="SNase"/>
    <property type="match status" value="1"/>
</dbReference>
<feature type="domain" description="TNase-like" evidence="1">
    <location>
        <begin position="247"/>
        <end position="420"/>
    </location>
</feature>
<dbReference type="EMBL" id="SPHZ02000012">
    <property type="protein sequence ID" value="KAF0888756.1"/>
    <property type="molecule type" value="Genomic_DNA"/>
</dbReference>
<dbReference type="SMART" id="SM00318">
    <property type="entry name" value="SNc"/>
    <property type="match status" value="1"/>
</dbReference>
<dbReference type="PROSITE" id="PS50830">
    <property type="entry name" value="TNASE_3"/>
    <property type="match status" value="1"/>
</dbReference>
<keyword evidence="3" id="KW-1185">Reference proteome</keyword>
<name>A0A6G1BLH2_9ORYZ</name>
<dbReference type="AlphaFoldDB" id="A0A6G1BLH2"/>
<evidence type="ECO:0000313" key="3">
    <source>
        <dbReference type="Proteomes" id="UP000479710"/>
    </source>
</evidence>
<evidence type="ECO:0000259" key="1">
    <source>
        <dbReference type="PROSITE" id="PS50830"/>
    </source>
</evidence>
<dbReference type="InterPro" id="IPR035437">
    <property type="entry name" value="SNase_OB-fold_sf"/>
</dbReference>
<dbReference type="Proteomes" id="UP000479710">
    <property type="component" value="Unassembled WGS sequence"/>
</dbReference>
<dbReference type="PANTHER" id="PTHR12302:SF17">
    <property type="entry name" value="STAPHYLOCOCCAL-LIKE NUCLEASE CAN3-RELATED"/>
    <property type="match status" value="1"/>
</dbReference>
<sequence length="446" mass="50024">MGNILKCFISCFEEEHDGGGGSGYTPASRLYYQPLCLADLQVPLPPQLRPAPPLGYHHGVPWPTIDMAAQSHIFLDLEFTSTVCEEPRHHSTPSTKAHHNWCIDEKDGGSEPHYSQTSRTKNNHGVPVATSQTNLSPLAGHDALEHDLLNFEKTFRVPGGLAQHVTSSKDAQVTWYRKMLAAYKDMKSPPEASEDAAMLVATALRGIQRTNLEGVLAFYGFPIPTVPKEASDKHPSSIPKGVLFVLKTLPVKAKCIVDGDGFTADVDTGNPIEVREDFNACGQAPNTRKQKAKQKRANDLQMNLQNAGQKEMFSGGREILARQYPIRLRGIDAPEMGMQYGKESQAALVKLIAGKCVTLHVYEQDQYKRFVCDIYCDSVFIQEQMLAKGHAWHFKAYDKRPQFAKWQKMARDARKGLWAYDNPEKPWKWRKINKRKASKHHNSDVC</sequence>
<dbReference type="GO" id="GO:0005737">
    <property type="term" value="C:cytoplasm"/>
    <property type="evidence" value="ECO:0007669"/>
    <property type="project" value="TreeGrafter"/>
</dbReference>
<organism evidence="2 3">
    <name type="scientific">Oryza meyeriana var. granulata</name>
    <dbReference type="NCBI Taxonomy" id="110450"/>
    <lineage>
        <taxon>Eukaryota</taxon>
        <taxon>Viridiplantae</taxon>
        <taxon>Streptophyta</taxon>
        <taxon>Embryophyta</taxon>
        <taxon>Tracheophyta</taxon>
        <taxon>Spermatophyta</taxon>
        <taxon>Magnoliopsida</taxon>
        <taxon>Liliopsida</taxon>
        <taxon>Poales</taxon>
        <taxon>Poaceae</taxon>
        <taxon>BOP clade</taxon>
        <taxon>Oryzoideae</taxon>
        <taxon>Oryzeae</taxon>
        <taxon>Oryzinae</taxon>
        <taxon>Oryza</taxon>
        <taxon>Oryza meyeriana</taxon>
    </lineage>
</organism>
<proteinExistence type="predicted"/>
<dbReference type="SUPFAM" id="SSF50199">
    <property type="entry name" value="Staphylococcal nuclease"/>
    <property type="match status" value="1"/>
</dbReference>
<comment type="caution">
    <text evidence="2">The sequence shown here is derived from an EMBL/GenBank/DDBJ whole genome shotgun (WGS) entry which is preliminary data.</text>
</comment>
<accession>A0A6G1BLH2</accession>
<protein>
    <recommendedName>
        <fullName evidence="1">TNase-like domain-containing protein</fullName>
    </recommendedName>
</protein>
<gene>
    <name evidence="2" type="ORF">E2562_017606</name>
</gene>
<dbReference type="Gene3D" id="2.40.50.90">
    <property type="match status" value="1"/>
</dbReference>
<evidence type="ECO:0000313" key="2">
    <source>
        <dbReference type="EMBL" id="KAF0888756.1"/>
    </source>
</evidence>
<reference evidence="2 3" key="1">
    <citation type="submission" date="2019-11" db="EMBL/GenBank/DDBJ databases">
        <title>Whole genome sequence of Oryza granulata.</title>
        <authorList>
            <person name="Li W."/>
        </authorList>
    </citation>
    <scope>NUCLEOTIDE SEQUENCE [LARGE SCALE GENOMIC DNA]</scope>
    <source>
        <strain evidence="3">cv. Menghai</strain>
        <tissue evidence="2">Leaf</tissue>
    </source>
</reference>
<dbReference type="OrthoDB" id="430293at2759"/>